<feature type="compositionally biased region" description="Polar residues" evidence="1">
    <location>
        <begin position="1"/>
        <end position="11"/>
    </location>
</feature>
<gene>
    <name evidence="2" type="ORF">TorRG33x02_305670</name>
</gene>
<dbReference type="Proteomes" id="UP000237000">
    <property type="component" value="Unassembled WGS sequence"/>
</dbReference>
<feature type="compositionally biased region" description="Basic residues" evidence="1">
    <location>
        <begin position="36"/>
        <end position="45"/>
    </location>
</feature>
<feature type="region of interest" description="Disordered" evidence="1">
    <location>
        <begin position="355"/>
        <end position="382"/>
    </location>
</feature>
<reference evidence="3" key="1">
    <citation type="submission" date="2016-06" db="EMBL/GenBank/DDBJ databases">
        <title>Parallel loss of symbiosis genes in relatives of nitrogen-fixing non-legume Parasponia.</title>
        <authorList>
            <person name="Van Velzen R."/>
            <person name="Holmer R."/>
            <person name="Bu F."/>
            <person name="Rutten L."/>
            <person name="Van Zeijl A."/>
            <person name="Liu W."/>
            <person name="Santuari L."/>
            <person name="Cao Q."/>
            <person name="Sharma T."/>
            <person name="Shen D."/>
            <person name="Roswanjaya Y."/>
            <person name="Wardhani T."/>
            <person name="Kalhor M.S."/>
            <person name="Jansen J."/>
            <person name="Van den Hoogen J."/>
            <person name="Gungor B."/>
            <person name="Hartog M."/>
            <person name="Hontelez J."/>
            <person name="Verver J."/>
            <person name="Yang W.-C."/>
            <person name="Schijlen E."/>
            <person name="Repin R."/>
            <person name="Schilthuizen M."/>
            <person name="Schranz E."/>
            <person name="Heidstra R."/>
            <person name="Miyata K."/>
            <person name="Fedorova E."/>
            <person name="Kohlen W."/>
            <person name="Bisseling T."/>
            <person name="Smit S."/>
            <person name="Geurts R."/>
        </authorList>
    </citation>
    <scope>NUCLEOTIDE SEQUENCE [LARGE SCALE GENOMIC DNA]</scope>
    <source>
        <strain evidence="3">cv. RG33-2</strain>
    </source>
</reference>
<dbReference type="AlphaFoldDB" id="A0A2P5BX25"/>
<feature type="compositionally biased region" description="Basic and acidic residues" evidence="1">
    <location>
        <begin position="46"/>
        <end position="77"/>
    </location>
</feature>
<evidence type="ECO:0000313" key="3">
    <source>
        <dbReference type="Proteomes" id="UP000237000"/>
    </source>
</evidence>
<dbReference type="PANTHER" id="PTHR48302:SF2">
    <property type="entry name" value="DUF1985 DOMAIN-CONTAINING PROTEIN"/>
    <property type="match status" value="1"/>
</dbReference>
<proteinExistence type="predicted"/>
<accession>A0A2P5BX25</accession>
<name>A0A2P5BX25_TREOI</name>
<feature type="compositionally biased region" description="Basic and acidic residues" evidence="1">
    <location>
        <begin position="361"/>
        <end position="376"/>
    </location>
</feature>
<evidence type="ECO:0000313" key="2">
    <source>
        <dbReference type="EMBL" id="PON53338.1"/>
    </source>
</evidence>
<dbReference type="InParanoid" id="A0A2P5BX25"/>
<sequence>MDITRSSSVTSPPDIKSKRPKKMKEKFESSTTLSKSKSKMPKKMKEKSGAGDKETKRSQKRKVIDDGKGSREKEKSVVKKLRLEPNLVKTSLPKHMRELFGVTIKYLRVGLKVKSVRSKDNNYKLLGFSLAFQIWLYETIPTLSGLICNHVDSAMPRIVNWSTRITPLYKFLERKVFHCKELEIKKMFPTNEERKLLNLKEFQYNSIDSVPKNLVEEDNDFEVPSPKIPFMIEASTYSKSTKPSSSKAKRVHEIGFGTTSLDFEKHLKNIYLEQLQLGKKFGLLREDLASRHDTLRRDISERYSVIIGVLAGIQEKIGCGDIPIRSVQNINDSDQIFGNQVESIVEKSTERNNVGVQAEIEVSKGSEDYNSKNDEKDEKDDQ</sequence>
<dbReference type="OrthoDB" id="1301943at2759"/>
<feature type="region of interest" description="Disordered" evidence="1">
    <location>
        <begin position="1"/>
        <end position="77"/>
    </location>
</feature>
<dbReference type="EMBL" id="JXTC01000446">
    <property type="protein sequence ID" value="PON53338.1"/>
    <property type="molecule type" value="Genomic_DNA"/>
</dbReference>
<protein>
    <recommendedName>
        <fullName evidence="4">Ulp1 protease family, C-terminal catalytic domain containing protein</fullName>
    </recommendedName>
</protein>
<feature type="non-terminal residue" evidence="2">
    <location>
        <position position="382"/>
    </location>
</feature>
<comment type="caution">
    <text evidence="2">The sequence shown here is derived from an EMBL/GenBank/DDBJ whole genome shotgun (WGS) entry which is preliminary data.</text>
</comment>
<keyword evidence="3" id="KW-1185">Reference proteome</keyword>
<dbReference type="PANTHER" id="PTHR48302">
    <property type="entry name" value="ULP1 PROTEASE FAMILY, C-TERMINAL CATALYTIC DOMAIN CONTAINING PROTEIN"/>
    <property type="match status" value="1"/>
</dbReference>
<evidence type="ECO:0008006" key="4">
    <source>
        <dbReference type="Google" id="ProtNLM"/>
    </source>
</evidence>
<evidence type="ECO:0000256" key="1">
    <source>
        <dbReference type="SAM" id="MobiDB-lite"/>
    </source>
</evidence>
<organism evidence="2 3">
    <name type="scientific">Trema orientale</name>
    <name type="common">Charcoal tree</name>
    <name type="synonym">Celtis orientalis</name>
    <dbReference type="NCBI Taxonomy" id="63057"/>
    <lineage>
        <taxon>Eukaryota</taxon>
        <taxon>Viridiplantae</taxon>
        <taxon>Streptophyta</taxon>
        <taxon>Embryophyta</taxon>
        <taxon>Tracheophyta</taxon>
        <taxon>Spermatophyta</taxon>
        <taxon>Magnoliopsida</taxon>
        <taxon>eudicotyledons</taxon>
        <taxon>Gunneridae</taxon>
        <taxon>Pentapetalae</taxon>
        <taxon>rosids</taxon>
        <taxon>fabids</taxon>
        <taxon>Rosales</taxon>
        <taxon>Cannabaceae</taxon>
        <taxon>Trema</taxon>
    </lineage>
</organism>